<dbReference type="Pfam" id="PF03119">
    <property type="entry name" value="DNA_ligase_ZBD"/>
    <property type="match status" value="1"/>
</dbReference>
<dbReference type="InterPro" id="IPR012340">
    <property type="entry name" value="NA-bd_OB-fold"/>
</dbReference>
<feature type="binding site" evidence="12">
    <location>
        <position position="386"/>
    </location>
    <ligand>
        <name>Zn(2+)</name>
        <dbReference type="ChEBI" id="CHEBI:29105"/>
    </ligand>
</feature>
<dbReference type="InterPro" id="IPR001679">
    <property type="entry name" value="DNA_ligase"/>
</dbReference>
<dbReference type="CDD" id="cd00114">
    <property type="entry name" value="LIGANc"/>
    <property type="match status" value="1"/>
</dbReference>
<keyword evidence="2 12" id="KW-0436">Ligase</keyword>
<evidence type="ECO:0000256" key="1">
    <source>
        <dbReference type="ARBA" id="ARBA00004067"/>
    </source>
</evidence>
<gene>
    <name evidence="12" type="primary">ligA</name>
    <name evidence="14" type="ORF">CPT75_13895</name>
</gene>
<dbReference type="Pfam" id="PF00533">
    <property type="entry name" value="BRCT"/>
    <property type="match status" value="1"/>
</dbReference>
<reference evidence="14 15" key="1">
    <citation type="submission" date="2017-09" db="EMBL/GenBank/DDBJ databases">
        <title>High-quality draft genome sequence of Butyrivibrio fibrisolvens INBov1, isolated from cow rumen.</title>
        <authorList>
            <person name="Rodriguez Hernaez J."/>
            <person name="Rivarola M."/>
            <person name="Paniego N."/>
            <person name="Cravero S."/>
            <person name="Ceron Cucchi M."/>
            <person name="Martinez M.C."/>
        </authorList>
    </citation>
    <scope>NUCLEOTIDE SEQUENCE [LARGE SCALE GENOMIC DNA]</scope>
    <source>
        <strain evidence="14 15">INBov1</strain>
    </source>
</reference>
<dbReference type="NCBIfam" id="TIGR00575">
    <property type="entry name" value="dnlj"/>
    <property type="match status" value="1"/>
</dbReference>
<dbReference type="Gene3D" id="2.40.50.140">
    <property type="entry name" value="Nucleic acid-binding proteins"/>
    <property type="match status" value="1"/>
</dbReference>
<dbReference type="Proteomes" id="UP000245488">
    <property type="component" value="Chromosome"/>
</dbReference>
<keyword evidence="4 12" id="KW-0479">Metal-binding</keyword>
<evidence type="ECO:0000256" key="8">
    <source>
        <dbReference type="ARBA" id="ARBA00023027"/>
    </source>
</evidence>
<dbReference type="GO" id="GO:0006281">
    <property type="term" value="P:DNA repair"/>
    <property type="evidence" value="ECO:0007669"/>
    <property type="project" value="UniProtKB-KW"/>
</dbReference>
<dbReference type="Pfam" id="PF12826">
    <property type="entry name" value="HHH_2"/>
    <property type="match status" value="1"/>
</dbReference>
<dbReference type="SUPFAM" id="SSF56091">
    <property type="entry name" value="DNA ligase/mRNA capping enzyme, catalytic domain"/>
    <property type="match status" value="1"/>
</dbReference>
<dbReference type="Gene3D" id="3.40.50.10190">
    <property type="entry name" value="BRCT domain"/>
    <property type="match status" value="1"/>
</dbReference>
<evidence type="ECO:0000256" key="4">
    <source>
        <dbReference type="ARBA" id="ARBA00022723"/>
    </source>
</evidence>
<dbReference type="InterPro" id="IPR010994">
    <property type="entry name" value="RuvA_2-like"/>
</dbReference>
<keyword evidence="6 12" id="KW-0862">Zinc</keyword>
<feature type="domain" description="BRCT" evidence="13">
    <location>
        <begin position="566"/>
        <end position="647"/>
    </location>
</feature>
<comment type="similarity">
    <text evidence="12">Belongs to the NAD-dependent DNA ligase family. LigA subfamily.</text>
</comment>
<dbReference type="NCBIfam" id="NF005932">
    <property type="entry name" value="PRK07956.1"/>
    <property type="match status" value="1"/>
</dbReference>
<feature type="binding site" evidence="12">
    <location>
        <position position="401"/>
    </location>
    <ligand>
        <name>Zn(2+)</name>
        <dbReference type="ChEBI" id="CHEBI:29105"/>
    </ligand>
</feature>
<proteinExistence type="inferred from homology"/>
<feature type="binding site" evidence="12">
    <location>
        <begin position="64"/>
        <end position="65"/>
    </location>
    <ligand>
        <name>NAD(+)</name>
        <dbReference type="ChEBI" id="CHEBI:57540"/>
    </ligand>
</feature>
<dbReference type="Gene3D" id="1.10.150.20">
    <property type="entry name" value="5' to 3' exonuclease, C-terminal subdomain"/>
    <property type="match status" value="2"/>
</dbReference>
<comment type="caution">
    <text evidence="14">The sequence shown here is derived from an EMBL/GenBank/DDBJ whole genome shotgun (WGS) entry which is preliminary data.</text>
</comment>
<evidence type="ECO:0000313" key="15">
    <source>
        <dbReference type="Proteomes" id="UP000245488"/>
    </source>
</evidence>
<keyword evidence="5 12" id="KW-0227">DNA damage</keyword>
<keyword evidence="9 12" id="KW-0234">DNA repair</keyword>
<keyword evidence="3 12" id="KW-0235">DNA replication</keyword>
<evidence type="ECO:0000256" key="9">
    <source>
        <dbReference type="ARBA" id="ARBA00023204"/>
    </source>
</evidence>
<feature type="binding site" evidence="12">
    <location>
        <position position="93"/>
    </location>
    <ligand>
        <name>NAD(+)</name>
        <dbReference type="ChEBI" id="CHEBI:57540"/>
    </ligand>
</feature>
<dbReference type="Gene3D" id="6.20.10.30">
    <property type="match status" value="1"/>
</dbReference>
<comment type="catalytic activity">
    <reaction evidence="11 12">
        <text>NAD(+) + (deoxyribonucleotide)n-3'-hydroxyl + 5'-phospho-(deoxyribonucleotide)m = (deoxyribonucleotide)n+m + AMP + beta-nicotinamide D-nucleotide.</text>
        <dbReference type="EC" id="6.5.1.2"/>
    </reaction>
</comment>
<dbReference type="InterPro" id="IPR004150">
    <property type="entry name" value="NAD_DNA_ligase_OB"/>
</dbReference>
<dbReference type="GO" id="GO:0003677">
    <property type="term" value="F:DNA binding"/>
    <property type="evidence" value="ECO:0007669"/>
    <property type="project" value="InterPro"/>
</dbReference>
<evidence type="ECO:0000256" key="5">
    <source>
        <dbReference type="ARBA" id="ARBA00022763"/>
    </source>
</evidence>
<feature type="binding site" evidence="12">
    <location>
        <position position="406"/>
    </location>
    <ligand>
        <name>Zn(2+)</name>
        <dbReference type="ChEBI" id="CHEBI:29105"/>
    </ligand>
</feature>
<dbReference type="PIRSF" id="PIRSF001604">
    <property type="entry name" value="LigA"/>
    <property type="match status" value="1"/>
</dbReference>
<dbReference type="SUPFAM" id="SSF52113">
    <property type="entry name" value="BRCT domain"/>
    <property type="match status" value="1"/>
</dbReference>
<evidence type="ECO:0000313" key="14">
    <source>
        <dbReference type="EMBL" id="PWT29428.1"/>
    </source>
</evidence>
<dbReference type="InterPro" id="IPR036420">
    <property type="entry name" value="BRCT_dom_sf"/>
</dbReference>
<sequence>MDRYYNQDAPEISDYEYDQLMLQLKAVEKEHPELISKDSPTRIIGGSVKRTAGVTVEHDVPMLSIQDVFSKEEVLEWVHDVRAMHPDVRFCVEHKIDGLSMSIRYENGKLTLAETRGDGLIGEDVTSNALVIPDVVRSISSEFNSLEVRGEVYMSHEDFDKTNRIQEAHGKKTFANPRNCAAGTLRQLDSGMVRERGLSMFIFNIQRSDPQIASHSEGLEKMKALKMAVVPSAVCVTDDEILAQIDAIGESRGSLPYDIDGAVIKIDQIAYRDDFPAGSKYSSGHIAYKYPPEEKEAVIKDIELSVGMTGRVNPTAVFSEVRLCGTTVSRATLHNQDFIDNLGIGIGRTVLVYKSGEIIPKIRSVVASKNPADSVTFKIPDVCPVCGGKVVREPDTADMICTNDDCPAKLERRIINFVGRDAMDIKGFGEEYIRTLIENGYLHDIADIYLLKDYRQELIEKGLIGKEKGTDNVLNAIEASKSNEPFRLLTGLSIPNVGKTSSKTIMKAFNSIDDLMHARVDQLVEVQDVGETTALCIHDFFHKDSNIRLLERLKEYGLTFDMEVVESSSELAGQTYVITGSLEKFANRDAMVAFIESHGGSVSGSVSKKTFALINNDIASNSGKNKKAKELGIPIITEEEFLSKVQS</sequence>
<keyword evidence="8 12" id="KW-0520">NAD</keyword>
<dbReference type="InterPro" id="IPR004149">
    <property type="entry name" value="Znf_DNAligase_C4"/>
</dbReference>
<feature type="binding site" evidence="12">
    <location>
        <position position="116"/>
    </location>
    <ligand>
        <name>NAD(+)</name>
        <dbReference type="ChEBI" id="CHEBI:57540"/>
    </ligand>
</feature>
<organism evidence="14 15">
    <name type="scientific">Butyrivibrio fibrisolvens</name>
    <dbReference type="NCBI Taxonomy" id="831"/>
    <lineage>
        <taxon>Bacteria</taxon>
        <taxon>Bacillati</taxon>
        <taxon>Bacillota</taxon>
        <taxon>Clostridia</taxon>
        <taxon>Lachnospirales</taxon>
        <taxon>Lachnospiraceae</taxon>
        <taxon>Butyrivibrio</taxon>
    </lineage>
</organism>
<dbReference type="InterPro" id="IPR013839">
    <property type="entry name" value="DNAligase_adenylation"/>
</dbReference>
<dbReference type="Pfam" id="PF01653">
    <property type="entry name" value="DNA_ligase_aden"/>
    <property type="match status" value="1"/>
</dbReference>
<dbReference type="SUPFAM" id="SSF47781">
    <property type="entry name" value="RuvA domain 2-like"/>
    <property type="match status" value="1"/>
</dbReference>
<dbReference type="Gene3D" id="3.30.470.30">
    <property type="entry name" value="DNA ligase/mRNA capping enzyme"/>
    <property type="match status" value="1"/>
</dbReference>
<dbReference type="EC" id="6.5.1.2" evidence="12"/>
<dbReference type="PROSITE" id="PS50172">
    <property type="entry name" value="BRCT"/>
    <property type="match status" value="1"/>
</dbReference>
<evidence type="ECO:0000259" key="13">
    <source>
        <dbReference type="PROSITE" id="PS50172"/>
    </source>
</evidence>
<feature type="binding site" evidence="12">
    <location>
        <position position="383"/>
    </location>
    <ligand>
        <name>Zn(2+)</name>
        <dbReference type="ChEBI" id="CHEBI:29105"/>
    </ligand>
</feature>
<name>A0A317G5X2_BUTFI</name>
<evidence type="ECO:0000256" key="7">
    <source>
        <dbReference type="ARBA" id="ARBA00022842"/>
    </source>
</evidence>
<dbReference type="GO" id="GO:0046872">
    <property type="term" value="F:metal ion binding"/>
    <property type="evidence" value="ECO:0007669"/>
    <property type="project" value="UniProtKB-KW"/>
</dbReference>
<dbReference type="Gene3D" id="1.10.287.610">
    <property type="entry name" value="Helix hairpin bin"/>
    <property type="match status" value="1"/>
</dbReference>
<feature type="binding site" evidence="12">
    <location>
        <position position="151"/>
    </location>
    <ligand>
        <name>NAD(+)</name>
        <dbReference type="ChEBI" id="CHEBI:57540"/>
    </ligand>
</feature>
<comment type="cofactor">
    <cofactor evidence="12">
        <name>Mg(2+)</name>
        <dbReference type="ChEBI" id="CHEBI:18420"/>
    </cofactor>
    <cofactor evidence="12">
        <name>Mn(2+)</name>
        <dbReference type="ChEBI" id="CHEBI:29035"/>
    </cofactor>
</comment>
<dbReference type="InterPro" id="IPR003583">
    <property type="entry name" value="Hlx-hairpin-Hlx_DNA-bd_motif"/>
</dbReference>
<dbReference type="InterPro" id="IPR041663">
    <property type="entry name" value="DisA/LigA_HHH"/>
</dbReference>
<dbReference type="CDD" id="cd17748">
    <property type="entry name" value="BRCT_DNA_ligase_like"/>
    <property type="match status" value="1"/>
</dbReference>
<dbReference type="GO" id="GO:0006260">
    <property type="term" value="P:DNA replication"/>
    <property type="evidence" value="ECO:0007669"/>
    <property type="project" value="UniProtKB-KW"/>
</dbReference>
<evidence type="ECO:0000256" key="12">
    <source>
        <dbReference type="HAMAP-Rule" id="MF_01588"/>
    </source>
</evidence>
<evidence type="ECO:0000256" key="11">
    <source>
        <dbReference type="ARBA" id="ARBA00034005"/>
    </source>
</evidence>
<protein>
    <recommendedName>
        <fullName evidence="12">DNA ligase</fullName>
        <ecNumber evidence="12">6.5.1.2</ecNumber>
    </recommendedName>
    <alternativeName>
        <fullName evidence="12">Polydeoxyribonucleotide synthase [NAD(+)]</fullName>
    </alternativeName>
</protein>
<feature type="active site" description="N6-AMP-lysine intermediate" evidence="12">
    <location>
        <position position="95"/>
    </location>
</feature>
<dbReference type="SUPFAM" id="SSF50249">
    <property type="entry name" value="Nucleic acid-binding proteins"/>
    <property type="match status" value="1"/>
</dbReference>
<feature type="binding site" evidence="12">
    <location>
        <begin position="14"/>
        <end position="18"/>
    </location>
    <ligand>
        <name>NAD(+)</name>
        <dbReference type="ChEBI" id="CHEBI:57540"/>
    </ligand>
</feature>
<dbReference type="SMART" id="SM00532">
    <property type="entry name" value="LIGANc"/>
    <property type="match status" value="1"/>
</dbReference>
<evidence type="ECO:0000256" key="2">
    <source>
        <dbReference type="ARBA" id="ARBA00022598"/>
    </source>
</evidence>
<evidence type="ECO:0000256" key="10">
    <source>
        <dbReference type="ARBA" id="ARBA00023211"/>
    </source>
</evidence>
<dbReference type="PROSITE" id="PS01055">
    <property type="entry name" value="DNA_LIGASE_N1"/>
    <property type="match status" value="1"/>
</dbReference>
<keyword evidence="15" id="KW-1185">Reference proteome</keyword>
<feature type="binding site" evidence="12">
    <location>
        <position position="265"/>
    </location>
    <ligand>
        <name>NAD(+)</name>
        <dbReference type="ChEBI" id="CHEBI:57540"/>
    </ligand>
</feature>
<dbReference type="InterPro" id="IPR013840">
    <property type="entry name" value="DNAligase_N"/>
</dbReference>
<dbReference type="EMBL" id="NXNG01000001">
    <property type="protein sequence ID" value="PWT29428.1"/>
    <property type="molecule type" value="Genomic_DNA"/>
</dbReference>
<comment type="function">
    <text evidence="1 12">DNA ligase that catalyzes the formation of phosphodiester linkages between 5'-phosphoryl and 3'-hydroxyl groups in double-stranded DNA using NAD as a coenzyme and as the energy source for the reaction. It is essential for DNA replication and repair of damaged DNA.</text>
</comment>
<dbReference type="AlphaFoldDB" id="A0A317G5X2"/>
<dbReference type="GO" id="GO:0003911">
    <property type="term" value="F:DNA ligase (NAD+) activity"/>
    <property type="evidence" value="ECO:0007669"/>
    <property type="project" value="UniProtKB-UniRule"/>
</dbReference>
<feature type="binding site" evidence="12">
    <location>
        <position position="289"/>
    </location>
    <ligand>
        <name>NAD(+)</name>
        <dbReference type="ChEBI" id="CHEBI:57540"/>
    </ligand>
</feature>
<dbReference type="Pfam" id="PF03120">
    <property type="entry name" value="OB_DNA_ligase"/>
    <property type="match status" value="1"/>
</dbReference>
<dbReference type="InterPro" id="IPR018239">
    <property type="entry name" value="DNA_ligase_AS"/>
</dbReference>
<evidence type="ECO:0000256" key="3">
    <source>
        <dbReference type="ARBA" id="ARBA00022705"/>
    </source>
</evidence>
<dbReference type="SMART" id="SM00278">
    <property type="entry name" value="HhH1"/>
    <property type="match status" value="2"/>
</dbReference>
<dbReference type="InterPro" id="IPR001357">
    <property type="entry name" value="BRCT_dom"/>
</dbReference>
<keyword evidence="10 12" id="KW-0464">Manganese</keyword>
<keyword evidence="7 12" id="KW-0460">Magnesium</keyword>
<accession>A0A317G5X2</accession>
<evidence type="ECO:0000256" key="6">
    <source>
        <dbReference type="ARBA" id="ARBA00022833"/>
    </source>
</evidence>
<dbReference type="HAMAP" id="MF_01588">
    <property type="entry name" value="DNA_ligase_A"/>
    <property type="match status" value="1"/>
</dbReference>